<proteinExistence type="inferred from homology"/>
<dbReference type="SUPFAM" id="SSF55961">
    <property type="entry name" value="Bet v1-like"/>
    <property type="match status" value="1"/>
</dbReference>
<keyword evidence="4" id="KW-1185">Reference proteome</keyword>
<dbReference type="Pfam" id="PF08327">
    <property type="entry name" value="AHSA1"/>
    <property type="match status" value="1"/>
</dbReference>
<reference evidence="4" key="1">
    <citation type="journal article" date="2019" name="Int. J. Syst. Evol. Microbiol.">
        <title>The Global Catalogue of Microorganisms (GCM) 10K type strain sequencing project: providing services to taxonomists for standard genome sequencing and annotation.</title>
        <authorList>
            <consortium name="The Broad Institute Genomics Platform"/>
            <consortium name="The Broad Institute Genome Sequencing Center for Infectious Disease"/>
            <person name="Wu L."/>
            <person name="Ma J."/>
        </authorList>
    </citation>
    <scope>NUCLEOTIDE SEQUENCE [LARGE SCALE GENOMIC DNA]</scope>
    <source>
        <strain evidence="4">CGMCC 1.15288</strain>
    </source>
</reference>
<comment type="caution">
    <text evidence="3">The sequence shown here is derived from an EMBL/GenBank/DDBJ whole genome shotgun (WGS) entry which is preliminary data.</text>
</comment>
<evidence type="ECO:0000313" key="4">
    <source>
        <dbReference type="Proteomes" id="UP000600214"/>
    </source>
</evidence>
<gene>
    <name evidence="3" type="ORF">GCM10007423_13580</name>
</gene>
<dbReference type="EMBL" id="BMIA01000001">
    <property type="protein sequence ID" value="GGH27636.1"/>
    <property type="molecule type" value="Genomic_DNA"/>
</dbReference>
<comment type="similarity">
    <text evidence="1">Belongs to the AHA1 family.</text>
</comment>
<dbReference type="InterPro" id="IPR013538">
    <property type="entry name" value="ASHA1/2-like_C"/>
</dbReference>
<evidence type="ECO:0000313" key="3">
    <source>
        <dbReference type="EMBL" id="GGH27636.1"/>
    </source>
</evidence>
<dbReference type="InterPro" id="IPR023393">
    <property type="entry name" value="START-like_dom_sf"/>
</dbReference>
<dbReference type="Proteomes" id="UP000600214">
    <property type="component" value="Unassembled WGS sequence"/>
</dbReference>
<evidence type="ECO:0000259" key="2">
    <source>
        <dbReference type="Pfam" id="PF08327"/>
    </source>
</evidence>
<dbReference type="Gene3D" id="3.30.530.20">
    <property type="match status" value="1"/>
</dbReference>
<feature type="domain" description="Activator of Hsp90 ATPase homologue 1/2-like C-terminal" evidence="2">
    <location>
        <begin position="48"/>
        <end position="174"/>
    </location>
</feature>
<sequence length="181" mass="20692">MQPAIKNPGRGNPTQDNSGIVFSVFITVLTPNDMNRKQLATTTISIHASPSAVWKALVEPELVKKYFHGTEMRSDFEIGSPITFEGEWQGQHYVDKGEILRITPERELSYSFWSPLSGVEDFEDNYTHVTFHLSDYHEHTTLVVTQDNLEDDEAVVKAEGNWLNVLHDLKRVVEEERLHVL</sequence>
<evidence type="ECO:0000256" key="1">
    <source>
        <dbReference type="ARBA" id="ARBA00006817"/>
    </source>
</evidence>
<accession>A0ABQ1YJC9</accession>
<name>A0ABQ1YJC9_9BACT</name>
<organism evidence="3 4">
    <name type="scientific">Dyadobacter endophyticus</name>
    <dbReference type="NCBI Taxonomy" id="1749036"/>
    <lineage>
        <taxon>Bacteria</taxon>
        <taxon>Pseudomonadati</taxon>
        <taxon>Bacteroidota</taxon>
        <taxon>Cytophagia</taxon>
        <taxon>Cytophagales</taxon>
        <taxon>Spirosomataceae</taxon>
        <taxon>Dyadobacter</taxon>
    </lineage>
</organism>
<protein>
    <recommendedName>
        <fullName evidence="2">Activator of Hsp90 ATPase homologue 1/2-like C-terminal domain-containing protein</fullName>
    </recommendedName>
</protein>